<feature type="region of interest" description="Disordered" evidence="2">
    <location>
        <begin position="1"/>
        <end position="73"/>
    </location>
</feature>
<feature type="compositionally biased region" description="Low complexity" evidence="2">
    <location>
        <begin position="10"/>
        <end position="20"/>
    </location>
</feature>
<evidence type="ECO:0008006" key="6">
    <source>
        <dbReference type="Google" id="ProtNLM"/>
    </source>
</evidence>
<keyword evidence="3" id="KW-1133">Transmembrane helix</keyword>
<feature type="compositionally biased region" description="Basic and acidic residues" evidence="2">
    <location>
        <begin position="36"/>
        <end position="49"/>
    </location>
</feature>
<organism evidence="4 5">
    <name type="scientific">Chryseosolibacter indicus</name>
    <dbReference type="NCBI Taxonomy" id="2782351"/>
    <lineage>
        <taxon>Bacteria</taxon>
        <taxon>Pseudomonadati</taxon>
        <taxon>Bacteroidota</taxon>
        <taxon>Cytophagia</taxon>
        <taxon>Cytophagales</taxon>
        <taxon>Chryseotaleaceae</taxon>
        <taxon>Chryseosolibacter</taxon>
    </lineage>
</organism>
<evidence type="ECO:0000313" key="4">
    <source>
        <dbReference type="EMBL" id="MBT1703462.1"/>
    </source>
</evidence>
<proteinExistence type="predicted"/>
<feature type="coiled-coil region" evidence="1">
    <location>
        <begin position="110"/>
        <end position="149"/>
    </location>
</feature>
<keyword evidence="1" id="KW-0175">Coiled coil</keyword>
<keyword evidence="3" id="KW-0812">Transmembrane</keyword>
<sequence length="244" mass="27450">MARRKKLNEEQTPPENTDNTENTDDSFGLPEIEYEPINREETSSEDPVHETTPTVEEPVYQNESRQEYKTSSAYVEDEPSSSWGKILGVLVVVALLGGAAYWFFGIYQPQKLASEKARKEQLAREEAERRAAEERLAEERRLAEQRRADSLANLKPKVGTVQTLTDRTGRYYVVVASAVDGDLIMDYANKLAPKGVNAKIIPPFGKAKFYRLAVAEGETYTETQATADGMKGGEYGNDLWVIRY</sequence>
<name>A0ABS5VRP6_9BACT</name>
<protein>
    <recommendedName>
        <fullName evidence="6">SPOR domain-containing protein</fullName>
    </recommendedName>
</protein>
<gene>
    <name evidence="4" type="ORF">KK060_09240</name>
</gene>
<accession>A0ABS5VRP6</accession>
<dbReference type="EMBL" id="JAHESD010000015">
    <property type="protein sequence ID" value="MBT1703462.1"/>
    <property type="molecule type" value="Genomic_DNA"/>
</dbReference>
<feature type="transmembrane region" description="Helical" evidence="3">
    <location>
        <begin position="86"/>
        <end position="104"/>
    </location>
</feature>
<dbReference type="Proteomes" id="UP000772618">
    <property type="component" value="Unassembled WGS sequence"/>
</dbReference>
<comment type="caution">
    <text evidence="4">The sequence shown here is derived from an EMBL/GenBank/DDBJ whole genome shotgun (WGS) entry which is preliminary data.</text>
</comment>
<evidence type="ECO:0000313" key="5">
    <source>
        <dbReference type="Proteomes" id="UP000772618"/>
    </source>
</evidence>
<evidence type="ECO:0000256" key="1">
    <source>
        <dbReference type="SAM" id="Coils"/>
    </source>
</evidence>
<reference evidence="4 5" key="1">
    <citation type="submission" date="2021-05" db="EMBL/GenBank/DDBJ databases">
        <title>A Polyphasic approach of four new species of the genus Ohtaekwangia: Ohtaekwangia histidinii sp. nov., Ohtaekwangia cretensis sp. nov., Ohtaekwangia indiensis sp. nov., Ohtaekwangia reichenbachii sp. nov. from diverse environment.</title>
        <authorList>
            <person name="Octaviana S."/>
        </authorList>
    </citation>
    <scope>NUCLEOTIDE SEQUENCE [LARGE SCALE GENOMIC DNA]</scope>
    <source>
        <strain evidence="4 5">PWU20</strain>
    </source>
</reference>
<keyword evidence="5" id="KW-1185">Reference proteome</keyword>
<evidence type="ECO:0000256" key="3">
    <source>
        <dbReference type="SAM" id="Phobius"/>
    </source>
</evidence>
<keyword evidence="3" id="KW-0472">Membrane</keyword>
<dbReference type="RefSeq" id="WP_254153423.1">
    <property type="nucleotide sequence ID" value="NZ_JAHESD010000015.1"/>
</dbReference>
<evidence type="ECO:0000256" key="2">
    <source>
        <dbReference type="SAM" id="MobiDB-lite"/>
    </source>
</evidence>